<protein>
    <recommendedName>
        <fullName evidence="4">Brain protein I3</fullName>
    </recommendedName>
</protein>
<evidence type="ECO:0000313" key="2">
    <source>
        <dbReference type="EMBL" id="KAK0503437.1"/>
    </source>
</evidence>
<dbReference type="EMBL" id="JAUEPU010000004">
    <property type="protein sequence ID" value="KAK0503437.1"/>
    <property type="molecule type" value="Genomic_DNA"/>
</dbReference>
<evidence type="ECO:0000256" key="1">
    <source>
        <dbReference type="SAM" id="MobiDB-lite"/>
    </source>
</evidence>
<reference evidence="2" key="1">
    <citation type="submission" date="2023-06" db="EMBL/GenBank/DDBJ databases">
        <authorList>
            <consortium name="Lawrence Berkeley National Laboratory"/>
            <person name="Ahrendt S."/>
            <person name="Sahu N."/>
            <person name="Indic B."/>
            <person name="Wong-Bajracharya J."/>
            <person name="Merenyi Z."/>
            <person name="Ke H.-M."/>
            <person name="Monk M."/>
            <person name="Kocsube S."/>
            <person name="Drula E."/>
            <person name="Lipzen A."/>
            <person name="Balint B."/>
            <person name="Henrissat B."/>
            <person name="Andreopoulos B."/>
            <person name="Martin F.M."/>
            <person name="Harder C.B."/>
            <person name="Rigling D."/>
            <person name="Ford K.L."/>
            <person name="Foster G.D."/>
            <person name="Pangilinan J."/>
            <person name="Papanicolaou A."/>
            <person name="Barry K."/>
            <person name="LaButti K."/>
            <person name="Viragh M."/>
            <person name="Koriabine M."/>
            <person name="Yan M."/>
            <person name="Riley R."/>
            <person name="Champramary S."/>
            <person name="Plett K.L."/>
            <person name="Tsai I.J."/>
            <person name="Slot J."/>
            <person name="Sipos G."/>
            <person name="Plett J."/>
            <person name="Nagy L.G."/>
            <person name="Grigoriev I.V."/>
        </authorList>
    </citation>
    <scope>NUCLEOTIDE SEQUENCE</scope>
    <source>
        <strain evidence="2">HWK02</strain>
    </source>
</reference>
<feature type="region of interest" description="Disordered" evidence="1">
    <location>
        <begin position="1"/>
        <end position="65"/>
    </location>
</feature>
<keyword evidence="3" id="KW-1185">Reference proteome</keyword>
<feature type="compositionally biased region" description="Low complexity" evidence="1">
    <location>
        <begin position="36"/>
        <end position="53"/>
    </location>
</feature>
<proteinExistence type="predicted"/>
<sequence length="124" mass="13642">MSETKAPLQPEPEYQPPQAPPEYGRGMYSGQPQSPPQQSYNMQPPQQQSYNMQPPQPPLAKTPAQIGDEYRSALYAQCAAGVHEPTTKFGVCGIITAVICFPIGLICLFADTEQKCNRCGIKLR</sequence>
<feature type="compositionally biased region" description="Pro residues" evidence="1">
    <location>
        <begin position="9"/>
        <end position="20"/>
    </location>
</feature>
<evidence type="ECO:0000313" key="3">
    <source>
        <dbReference type="Proteomes" id="UP001175228"/>
    </source>
</evidence>
<organism evidence="2 3">
    <name type="scientific">Armillaria luteobubalina</name>
    <dbReference type="NCBI Taxonomy" id="153913"/>
    <lineage>
        <taxon>Eukaryota</taxon>
        <taxon>Fungi</taxon>
        <taxon>Dikarya</taxon>
        <taxon>Basidiomycota</taxon>
        <taxon>Agaricomycotina</taxon>
        <taxon>Agaricomycetes</taxon>
        <taxon>Agaricomycetidae</taxon>
        <taxon>Agaricales</taxon>
        <taxon>Marasmiineae</taxon>
        <taxon>Physalacriaceae</taxon>
        <taxon>Armillaria</taxon>
    </lineage>
</organism>
<dbReference type="InterPro" id="IPR019317">
    <property type="entry name" value="BRI3"/>
</dbReference>
<comment type="caution">
    <text evidence="2">The sequence shown here is derived from an EMBL/GenBank/DDBJ whole genome shotgun (WGS) entry which is preliminary data.</text>
</comment>
<evidence type="ECO:0008006" key="4">
    <source>
        <dbReference type="Google" id="ProtNLM"/>
    </source>
</evidence>
<dbReference type="AlphaFoldDB" id="A0AA39QI89"/>
<dbReference type="Pfam" id="PF10164">
    <property type="entry name" value="BRI3"/>
    <property type="match status" value="1"/>
</dbReference>
<name>A0AA39QI89_9AGAR</name>
<gene>
    <name evidence="2" type="ORF">EDD18DRAFT_1346303</name>
</gene>
<dbReference type="Proteomes" id="UP001175228">
    <property type="component" value="Unassembled WGS sequence"/>
</dbReference>
<accession>A0AA39QI89</accession>